<dbReference type="RefSeq" id="WP_108116766.1">
    <property type="nucleotide sequence ID" value="NZ_QBKT01000013.1"/>
</dbReference>
<evidence type="ECO:0000256" key="1">
    <source>
        <dbReference type="SAM" id="Coils"/>
    </source>
</evidence>
<gene>
    <name evidence="2" type="ORF">C8N46_11372</name>
</gene>
<feature type="coiled-coil region" evidence="1">
    <location>
        <begin position="78"/>
        <end position="162"/>
    </location>
</feature>
<evidence type="ECO:0008006" key="4">
    <source>
        <dbReference type="Google" id="ProtNLM"/>
    </source>
</evidence>
<dbReference type="EMBL" id="QBKT01000013">
    <property type="protein sequence ID" value="PTX58581.1"/>
    <property type="molecule type" value="Genomic_DNA"/>
</dbReference>
<protein>
    <recommendedName>
        <fullName evidence="4">Helix-turn-helix protein</fullName>
    </recommendedName>
</protein>
<evidence type="ECO:0000313" key="3">
    <source>
        <dbReference type="Proteomes" id="UP000244090"/>
    </source>
</evidence>
<proteinExistence type="predicted"/>
<dbReference type="Proteomes" id="UP000244090">
    <property type="component" value="Unassembled WGS sequence"/>
</dbReference>
<name>A0A2T6BR57_9FLAO</name>
<dbReference type="AlphaFoldDB" id="A0A2T6BR57"/>
<comment type="caution">
    <text evidence="2">The sequence shown here is derived from an EMBL/GenBank/DDBJ whole genome shotgun (WGS) entry which is preliminary data.</text>
</comment>
<organism evidence="2 3">
    <name type="scientific">Kordia periserrulae</name>
    <dbReference type="NCBI Taxonomy" id="701523"/>
    <lineage>
        <taxon>Bacteria</taxon>
        <taxon>Pseudomonadati</taxon>
        <taxon>Bacteroidota</taxon>
        <taxon>Flavobacteriia</taxon>
        <taxon>Flavobacteriales</taxon>
        <taxon>Flavobacteriaceae</taxon>
        <taxon>Kordia</taxon>
    </lineage>
</organism>
<keyword evidence="1" id="KW-0175">Coiled coil</keyword>
<reference evidence="2 3" key="1">
    <citation type="submission" date="2018-04" db="EMBL/GenBank/DDBJ databases">
        <title>Genomic Encyclopedia of Archaeal and Bacterial Type Strains, Phase II (KMG-II): from individual species to whole genera.</title>
        <authorList>
            <person name="Goeker M."/>
        </authorList>
    </citation>
    <scope>NUCLEOTIDE SEQUENCE [LARGE SCALE GENOMIC DNA]</scope>
    <source>
        <strain evidence="2 3">DSM 25731</strain>
    </source>
</reference>
<sequence>MFLSPTEALKQFNVSKPTLYADMKAGKLSYKLDDRKKRKINVAELDRIYEKKETSQSINETLQNVQKSSAQTFSNASLAEKEVEIEYLKKIIEQYESENEHLRSSLEKSQDGHNRATLLLEDKTTGAGGLEKGLRALEARIANQEKTEKERKQREAKILKRNKLLREKLAQERNKKWYQNIFA</sequence>
<accession>A0A2T6BR57</accession>
<keyword evidence="3" id="KW-1185">Reference proteome</keyword>
<evidence type="ECO:0000313" key="2">
    <source>
        <dbReference type="EMBL" id="PTX58581.1"/>
    </source>
</evidence>